<dbReference type="SUPFAM" id="SSF52490">
    <property type="entry name" value="Tubulin nucleotide-binding domain-like"/>
    <property type="match status" value="1"/>
</dbReference>
<evidence type="ECO:0008006" key="3">
    <source>
        <dbReference type="Google" id="ProtNLM"/>
    </source>
</evidence>
<protein>
    <recommendedName>
        <fullName evidence="3">Tubulin like</fullName>
    </recommendedName>
</protein>
<evidence type="ECO:0000313" key="2">
    <source>
        <dbReference type="Proteomes" id="UP000030428"/>
    </source>
</evidence>
<sequence length="1056" mass="121095">MPTIQHPALIIGLGGTGKQVLLNFRRMYYERYGSTRPPYVGHLWVDTDYRNLTIDGKEMDFLMQEVNFAEEEKIGVEVGSKELKKIYDNTQDYPYIFSWFDKELMKLGPIVDGAGGIRSFGRLAFFYHYTNIMAKVRNLLGKINDVNIYRNALTEQGIQVDAKSTDVWLIFSIAGGTGNGMFLDFAFALRHLLPGVRIRSIILLPSVFSNDFSNKYYGNAYSALMELEHYGYGRDVVQDGVQGGFPLAWTRELYDNGETLSGPVFDTTYLIDNAPASHAGQVALDNKNALCRMMAEWLYIEYSSGPEVAGLVAKRREDEVAFADALNMVFTHQYDYQGVQFKEIFSRRYSSFGLSKLYVPVDRVETAVQHRLVKDLIVFWTGGREIPADLDNLLERDYFRKVRINNSTEHRDFIHALETDGTGGRLSHILKGLIRDGGGEFIRNVYSAQVRKKMEDWRQDILQGQLDRKDIQAQRGKITKSILQNSEDHYKVVIENLGQLVTEMLNEPHYRFDVTLEVLHRMCSRLSNDVEQFKKMEERSRASSNNVAGQVLELLRWLDDVNGRFTRQTVIEVALESIERQMIRELQAQIAGAAAVLASRVADYIGRGTQDKNAQGEKMTVESCLIKQVMDYRDALKNDVLSRLNERIHAFEKIEPSPIYQELSQGVQETDFFYVDQNNNPIGENTLTLWEKNFFGKQEAAGPSDLWDMRNTLKQGEKKLIVRLLYFAKKTMSHIRDRRVDVIERLSERHKTDTPQYKAVVDQLLSYGKHWLPEPDHFVGNALREKESRLWVAVSEQQGSEPHEDFKNDVMQSETCQFLATTSDRVYAASEIAAFPLMAIRNLKRYRDESYYRYLQDGKVLHTDLAYEKFQDLLLKKSDEVESYIGALRIFLQATLLGVIKAEKSNTGLMKYVYVDDSQIFSKSTKLGPFSLAIARLARSQEKASRDGIQARVVDAINSMDDKTMQKWCTLLSFHAEWGENASFFSRFPETHAVRQILKQEADTLIAQNGDRMKQAVLTELNNLTTWATSTPPRAAFWAVEQPEGAGIYIFESWRR</sequence>
<dbReference type="EMBL" id="JSZA02000022">
    <property type="protein sequence ID" value="KHD04593.2"/>
    <property type="molecule type" value="Genomic_DNA"/>
</dbReference>
<dbReference type="InterPro" id="IPR025904">
    <property type="entry name" value="Tubulin-like"/>
</dbReference>
<comment type="caution">
    <text evidence="1">The sequence shown here is derived from an EMBL/GenBank/DDBJ whole genome shotgun (WGS) entry which is preliminary data.</text>
</comment>
<evidence type="ECO:0000313" key="1">
    <source>
        <dbReference type="EMBL" id="KHD04593.2"/>
    </source>
</evidence>
<gene>
    <name evidence="1" type="ORF">PN36_07625</name>
</gene>
<dbReference type="Gene3D" id="3.40.50.1440">
    <property type="entry name" value="Tubulin/FtsZ, GTPase domain"/>
    <property type="match status" value="1"/>
</dbReference>
<name>A0A0A6P1E4_9GAMM</name>
<dbReference type="Pfam" id="PF13809">
    <property type="entry name" value="Tubulin_2"/>
    <property type="match status" value="1"/>
</dbReference>
<reference evidence="1 2" key="1">
    <citation type="journal article" date="2016" name="Front. Microbiol.">
        <title>Single-Cell (Meta-)Genomics of a Dimorphic Candidatus Thiomargarita nelsonii Reveals Genomic Plasticity.</title>
        <authorList>
            <person name="Flood B.E."/>
            <person name="Fliss P."/>
            <person name="Jones D.S."/>
            <person name="Dick G.J."/>
            <person name="Jain S."/>
            <person name="Kaster A.K."/>
            <person name="Winkel M."/>
            <person name="Mussmann M."/>
            <person name="Bailey J."/>
        </authorList>
    </citation>
    <scope>NUCLEOTIDE SEQUENCE [LARGE SCALE GENOMIC DNA]</scope>
    <source>
        <strain evidence="1">Hydrate Ridge</strain>
    </source>
</reference>
<organism evidence="1 2">
    <name type="scientific">Candidatus Thiomargarita nelsonii</name>
    <dbReference type="NCBI Taxonomy" id="1003181"/>
    <lineage>
        <taxon>Bacteria</taxon>
        <taxon>Pseudomonadati</taxon>
        <taxon>Pseudomonadota</taxon>
        <taxon>Gammaproteobacteria</taxon>
        <taxon>Thiotrichales</taxon>
        <taxon>Thiotrichaceae</taxon>
        <taxon>Thiomargarita</taxon>
    </lineage>
</organism>
<dbReference type="AlphaFoldDB" id="A0A0A6P1E4"/>
<dbReference type="Proteomes" id="UP000030428">
    <property type="component" value="Unassembled WGS sequence"/>
</dbReference>
<accession>A0A0A6P1E4</accession>
<keyword evidence="2" id="KW-1185">Reference proteome</keyword>
<proteinExistence type="predicted"/>
<dbReference type="InterPro" id="IPR036525">
    <property type="entry name" value="Tubulin/FtsZ_GTPase_sf"/>
</dbReference>